<keyword evidence="4" id="KW-0378">Hydrolase</keyword>
<dbReference type="Pfam" id="PF00728">
    <property type="entry name" value="Glyco_hydro_20"/>
    <property type="match status" value="1"/>
</dbReference>
<dbReference type="GO" id="GO:0004563">
    <property type="term" value="F:beta-N-acetylhexosaminidase activity"/>
    <property type="evidence" value="ECO:0007669"/>
    <property type="project" value="UniProtKB-EC"/>
</dbReference>
<keyword evidence="7" id="KW-0732">Signal</keyword>
<dbReference type="AlphaFoldDB" id="L0G0L7"/>
<feature type="domain" description="Glycoside hydrolase family 20 catalytic" evidence="8">
    <location>
        <begin position="151"/>
        <end position="484"/>
    </location>
</feature>
<evidence type="ECO:0000256" key="3">
    <source>
        <dbReference type="ARBA" id="ARBA00012663"/>
    </source>
</evidence>
<dbReference type="PATRIC" id="fig|926556.3.peg.2279"/>
<dbReference type="Gene3D" id="3.20.20.80">
    <property type="entry name" value="Glycosidases"/>
    <property type="match status" value="1"/>
</dbReference>
<dbReference type="GO" id="GO:0030203">
    <property type="term" value="P:glycosaminoglycan metabolic process"/>
    <property type="evidence" value="ECO:0007669"/>
    <property type="project" value="TreeGrafter"/>
</dbReference>
<dbReference type="InterPro" id="IPR025705">
    <property type="entry name" value="Beta_hexosaminidase_sua/sub"/>
</dbReference>
<sequence>MKTYSFFLLSILICLPSFGQNRPEIIPLPTSYDKGEVPFPITATTKIQYSNKLLQEEAYFLQKMFLSQKAFPLGIETSEGSASDIHLVLSESVSDDYQLSIHPSRGITISSATETGIFHGIISLLQLADQAPLSEGRINIPSWQISDRPAYRWRGFMLDESRHFFGMEKVKSLLDWMAYYKLNKFHWHLTDAQGWRIAINGYPKLALIGGIGDNSDPNAPARYYTQAEIKEIVRYAAERKIDIIPEIDMPGHATAANRAYPEFSGGGSEKYPAFTFHPAKEETYAYLSTILREADALFPEQMIHLGGDEVSFGNQQWKTDPHVQQLMDSQGLEDLKAVEDYFMKRMADSLFALNNTILAWDEMADAGLPTDRSVLFWWRHDQPQQLQKLLENNIQTVICPRIPLYFDFVQQDNDRYGRKWGGNFNPLQRVYEFSLSQLEVPASKRSLILGFQANLWTETVTHEARLDYLTFPRLAALAEVAWTPTSQKDFGDFSNRLKKHLPLYQQAGIYFFDPFDADKHPEPIIMK</sequence>
<evidence type="ECO:0000256" key="6">
    <source>
        <dbReference type="PIRSR" id="PIRSR625705-1"/>
    </source>
</evidence>
<dbReference type="InterPro" id="IPR017853">
    <property type="entry name" value="GH"/>
</dbReference>
<dbReference type="PRINTS" id="PR00738">
    <property type="entry name" value="GLHYDRLASE20"/>
</dbReference>
<dbReference type="InterPro" id="IPR029018">
    <property type="entry name" value="Hex-like_dom2"/>
</dbReference>
<evidence type="ECO:0000256" key="2">
    <source>
        <dbReference type="ARBA" id="ARBA00006285"/>
    </source>
</evidence>
<dbReference type="STRING" id="926556.Echvi_2159"/>
<evidence type="ECO:0000313" key="10">
    <source>
        <dbReference type="EMBL" id="AGA78410.1"/>
    </source>
</evidence>
<dbReference type="Gene3D" id="3.30.379.10">
    <property type="entry name" value="Chitobiase/beta-hexosaminidase domain 2-like"/>
    <property type="match status" value="1"/>
</dbReference>
<comment type="catalytic activity">
    <reaction evidence="1">
        <text>Hydrolysis of terminal non-reducing N-acetyl-D-hexosamine residues in N-acetyl-beta-D-hexosaminides.</text>
        <dbReference type="EC" id="3.2.1.52"/>
    </reaction>
</comment>
<dbReference type="EMBL" id="CP003346">
    <property type="protein sequence ID" value="AGA78410.1"/>
    <property type="molecule type" value="Genomic_DNA"/>
</dbReference>
<dbReference type="Pfam" id="PF02838">
    <property type="entry name" value="Glyco_hydro_20b"/>
    <property type="match status" value="1"/>
</dbReference>
<evidence type="ECO:0000259" key="9">
    <source>
        <dbReference type="Pfam" id="PF02838"/>
    </source>
</evidence>
<dbReference type="InterPro" id="IPR015882">
    <property type="entry name" value="HEX_bac_N"/>
</dbReference>
<name>L0G0L7_ECHVK</name>
<dbReference type="GO" id="GO:0005975">
    <property type="term" value="P:carbohydrate metabolic process"/>
    <property type="evidence" value="ECO:0007669"/>
    <property type="project" value="InterPro"/>
</dbReference>
<dbReference type="RefSeq" id="WP_015265968.1">
    <property type="nucleotide sequence ID" value="NC_019904.1"/>
</dbReference>
<keyword evidence="11" id="KW-1185">Reference proteome</keyword>
<reference evidence="11" key="1">
    <citation type="submission" date="2012-02" db="EMBL/GenBank/DDBJ databases">
        <title>The complete genome of Echinicola vietnamensis DSM 17526.</title>
        <authorList>
            <person name="Lucas S."/>
            <person name="Copeland A."/>
            <person name="Lapidus A."/>
            <person name="Glavina del Rio T."/>
            <person name="Dalin E."/>
            <person name="Tice H."/>
            <person name="Bruce D."/>
            <person name="Goodwin L."/>
            <person name="Pitluck S."/>
            <person name="Peters L."/>
            <person name="Ovchinnikova G."/>
            <person name="Teshima H."/>
            <person name="Kyrpides N."/>
            <person name="Mavromatis K."/>
            <person name="Ivanova N."/>
            <person name="Brettin T."/>
            <person name="Detter J.C."/>
            <person name="Han C."/>
            <person name="Larimer F."/>
            <person name="Land M."/>
            <person name="Hauser L."/>
            <person name="Markowitz V."/>
            <person name="Cheng J.-F."/>
            <person name="Hugenholtz P."/>
            <person name="Woyke T."/>
            <person name="Wu D."/>
            <person name="Brambilla E."/>
            <person name="Klenk H.-P."/>
            <person name="Eisen J.A."/>
        </authorList>
    </citation>
    <scope>NUCLEOTIDE SEQUENCE [LARGE SCALE GENOMIC DNA]</scope>
    <source>
        <strain evidence="11">DSM 17526 / LMG 23754 / KMM 6221</strain>
    </source>
</reference>
<dbReference type="InterPro" id="IPR015883">
    <property type="entry name" value="Glyco_hydro_20_cat"/>
</dbReference>
<organism evidence="10 11">
    <name type="scientific">Echinicola vietnamensis (strain DSM 17526 / LMG 23754 / KMM 6221)</name>
    <dbReference type="NCBI Taxonomy" id="926556"/>
    <lineage>
        <taxon>Bacteria</taxon>
        <taxon>Pseudomonadati</taxon>
        <taxon>Bacteroidota</taxon>
        <taxon>Cytophagia</taxon>
        <taxon>Cytophagales</taxon>
        <taxon>Cyclobacteriaceae</taxon>
        <taxon>Echinicola</taxon>
    </lineage>
</organism>
<feature type="signal peptide" evidence="7">
    <location>
        <begin position="1"/>
        <end position="19"/>
    </location>
</feature>
<evidence type="ECO:0000256" key="1">
    <source>
        <dbReference type="ARBA" id="ARBA00001231"/>
    </source>
</evidence>
<comment type="similarity">
    <text evidence="2">Belongs to the glycosyl hydrolase 20 family.</text>
</comment>
<feature type="active site" description="Proton donor" evidence="6">
    <location>
        <position position="309"/>
    </location>
</feature>
<dbReference type="PIRSF" id="PIRSF001093">
    <property type="entry name" value="B-hxosamndse_ab_euk"/>
    <property type="match status" value="1"/>
</dbReference>
<dbReference type="KEGG" id="evi:Echvi_2159"/>
<dbReference type="HOGENOM" id="CLU_007082_5_1_10"/>
<dbReference type="PANTHER" id="PTHR22600">
    <property type="entry name" value="BETA-HEXOSAMINIDASE"/>
    <property type="match status" value="1"/>
</dbReference>
<protein>
    <recommendedName>
        <fullName evidence="3">beta-N-acetylhexosaminidase</fullName>
        <ecNumber evidence="3">3.2.1.52</ecNumber>
    </recommendedName>
</protein>
<evidence type="ECO:0000259" key="8">
    <source>
        <dbReference type="Pfam" id="PF00728"/>
    </source>
</evidence>
<dbReference type="GO" id="GO:0016020">
    <property type="term" value="C:membrane"/>
    <property type="evidence" value="ECO:0007669"/>
    <property type="project" value="TreeGrafter"/>
</dbReference>
<keyword evidence="5" id="KW-0326">Glycosidase</keyword>
<dbReference type="Proteomes" id="UP000010796">
    <property type="component" value="Chromosome"/>
</dbReference>
<gene>
    <name evidence="10" type="ordered locus">Echvi_2159</name>
</gene>
<dbReference type="SUPFAM" id="SSF51445">
    <property type="entry name" value="(Trans)glycosidases"/>
    <property type="match status" value="1"/>
</dbReference>
<dbReference type="eggNOG" id="COG3525">
    <property type="taxonomic scope" value="Bacteria"/>
</dbReference>
<accession>L0G0L7</accession>
<dbReference type="SUPFAM" id="SSF55545">
    <property type="entry name" value="beta-N-acetylhexosaminidase-like domain"/>
    <property type="match status" value="1"/>
</dbReference>
<evidence type="ECO:0000256" key="4">
    <source>
        <dbReference type="ARBA" id="ARBA00022801"/>
    </source>
</evidence>
<feature type="chain" id="PRO_5003942981" description="beta-N-acetylhexosaminidase" evidence="7">
    <location>
        <begin position="20"/>
        <end position="527"/>
    </location>
</feature>
<feature type="domain" description="Beta-hexosaminidase bacterial type N-terminal" evidence="9">
    <location>
        <begin position="23"/>
        <end position="147"/>
    </location>
</feature>
<proteinExistence type="inferred from homology"/>
<dbReference type="PANTHER" id="PTHR22600:SF57">
    <property type="entry name" value="BETA-N-ACETYLHEXOSAMINIDASE"/>
    <property type="match status" value="1"/>
</dbReference>
<evidence type="ECO:0000256" key="7">
    <source>
        <dbReference type="SAM" id="SignalP"/>
    </source>
</evidence>
<dbReference type="CDD" id="cd06563">
    <property type="entry name" value="GH20_chitobiase-like"/>
    <property type="match status" value="1"/>
</dbReference>
<dbReference type="EC" id="3.2.1.52" evidence="3"/>
<evidence type="ECO:0000256" key="5">
    <source>
        <dbReference type="ARBA" id="ARBA00023295"/>
    </source>
</evidence>
<evidence type="ECO:0000313" key="11">
    <source>
        <dbReference type="Proteomes" id="UP000010796"/>
    </source>
</evidence>
<dbReference type="OrthoDB" id="9763537at2"/>